<dbReference type="InterPro" id="IPR004682">
    <property type="entry name" value="TRAP_DctP"/>
</dbReference>
<feature type="chain" id="PRO_5002418839" evidence="5">
    <location>
        <begin position="30"/>
        <end position="330"/>
    </location>
</feature>
<protein>
    <submittedName>
        <fullName evidence="6">ABC transporter substrate-binding protein</fullName>
    </submittedName>
</protein>
<evidence type="ECO:0000256" key="4">
    <source>
        <dbReference type="ARBA" id="ARBA00022729"/>
    </source>
</evidence>
<dbReference type="NCBIfam" id="TIGR00787">
    <property type="entry name" value="dctP"/>
    <property type="match status" value="1"/>
</dbReference>
<keyword evidence="3" id="KW-0813">Transport</keyword>
<dbReference type="CDD" id="cd13672">
    <property type="entry name" value="PBP2_TRAP_Siap"/>
    <property type="match status" value="1"/>
</dbReference>
<proteinExistence type="inferred from homology"/>
<dbReference type="GO" id="GO:0030288">
    <property type="term" value="C:outer membrane-bounded periplasmic space"/>
    <property type="evidence" value="ECO:0007669"/>
    <property type="project" value="InterPro"/>
</dbReference>
<dbReference type="InterPro" id="IPR038404">
    <property type="entry name" value="TRAP_DctP_sf"/>
</dbReference>
<reference evidence="6 7" key="1">
    <citation type="submission" date="2014-11" db="EMBL/GenBank/DDBJ databases">
        <title>Symbiosis island explosion on the genome of extra-slow-growing strains of soybean bradyrhizobia with massive insertion sequences.</title>
        <authorList>
            <person name="Iida T."/>
            <person name="Minamisawa K."/>
        </authorList>
    </citation>
    <scope>NUCLEOTIDE SEQUENCE [LARGE SCALE GENOMIC DNA]</scope>
    <source>
        <strain evidence="6 7">NK6</strain>
    </source>
</reference>
<dbReference type="EMBL" id="AP014685">
    <property type="protein sequence ID" value="BAR54914.1"/>
    <property type="molecule type" value="Genomic_DNA"/>
</dbReference>
<dbReference type="PIRSF" id="PIRSF006470">
    <property type="entry name" value="DctB"/>
    <property type="match status" value="1"/>
</dbReference>
<dbReference type="PANTHER" id="PTHR33376:SF4">
    <property type="entry name" value="SIALIC ACID-BINDING PERIPLASMIC PROTEIN SIAP"/>
    <property type="match status" value="1"/>
</dbReference>
<dbReference type="Gene3D" id="3.40.190.170">
    <property type="entry name" value="Bacterial extracellular solute-binding protein, family 7"/>
    <property type="match status" value="1"/>
</dbReference>
<evidence type="ECO:0000313" key="7">
    <source>
        <dbReference type="Proteomes" id="UP000063308"/>
    </source>
</evidence>
<dbReference type="PANTHER" id="PTHR33376">
    <property type="match status" value="1"/>
</dbReference>
<evidence type="ECO:0000313" key="6">
    <source>
        <dbReference type="EMBL" id="BAR54914.1"/>
    </source>
</evidence>
<dbReference type="InterPro" id="IPR018389">
    <property type="entry name" value="DctP_fam"/>
</dbReference>
<dbReference type="NCBIfam" id="NF037995">
    <property type="entry name" value="TRAP_S1"/>
    <property type="match status" value="1"/>
</dbReference>
<sequence>MEEKSVLKKMTMMLAVSVAAMFATTQAGMAQTKLKWAHVYETSEPFHTASVWAAQEIGKRTNGRYAVDVYPASQLGKEADINQGLSLGSVDIIISGSSFAAKSFPPIGVTYYPYTFRDADHLLAYTKSDIFKELAKGYEDKSGHHIVAVTYYGVRQTSSNKPIKSCADLKGLKMRVPDVPAYLAMPRACGANTAPIAFAEVYLALQNGTVEAQENPLTTIEAKKFYEVQKHIVLTGHIVDHLNTVVAGALWKKLSDEDKKIFTDVAQEAAAKATAEIKQNEAKLVAFFKEKGLTVTEVDKNEFRDTVLKNVAFETFGYRKADWERIQDVK</sequence>
<comment type="similarity">
    <text evidence="2">Belongs to the bacterial solute-binding protein 7 family.</text>
</comment>
<evidence type="ECO:0000256" key="1">
    <source>
        <dbReference type="ARBA" id="ARBA00004196"/>
    </source>
</evidence>
<dbReference type="GO" id="GO:0055085">
    <property type="term" value="P:transmembrane transport"/>
    <property type="evidence" value="ECO:0007669"/>
    <property type="project" value="InterPro"/>
</dbReference>
<evidence type="ECO:0000256" key="5">
    <source>
        <dbReference type="SAM" id="SignalP"/>
    </source>
</evidence>
<dbReference type="Proteomes" id="UP000063308">
    <property type="component" value="Chromosome"/>
</dbReference>
<dbReference type="AlphaFoldDB" id="A0A0E4BL40"/>
<evidence type="ECO:0000256" key="3">
    <source>
        <dbReference type="ARBA" id="ARBA00022448"/>
    </source>
</evidence>
<comment type="subcellular location">
    <subcellularLocation>
        <location evidence="1">Cell envelope</location>
    </subcellularLocation>
</comment>
<gene>
    <name evidence="6" type="ORF">NK6_1730</name>
</gene>
<keyword evidence="4 5" id="KW-0732">Signal</keyword>
<accession>A0A0E4BL40</accession>
<feature type="signal peptide" evidence="5">
    <location>
        <begin position="1"/>
        <end position="29"/>
    </location>
</feature>
<dbReference type="Pfam" id="PF03480">
    <property type="entry name" value="DctP"/>
    <property type="match status" value="1"/>
</dbReference>
<evidence type="ECO:0000256" key="2">
    <source>
        <dbReference type="ARBA" id="ARBA00009023"/>
    </source>
</evidence>
<organism evidence="6 7">
    <name type="scientific">Bradyrhizobium diazoefficiens</name>
    <dbReference type="NCBI Taxonomy" id="1355477"/>
    <lineage>
        <taxon>Bacteria</taxon>
        <taxon>Pseudomonadati</taxon>
        <taxon>Pseudomonadota</taxon>
        <taxon>Alphaproteobacteria</taxon>
        <taxon>Hyphomicrobiales</taxon>
        <taxon>Nitrobacteraceae</taxon>
        <taxon>Bradyrhizobium</taxon>
    </lineage>
</organism>
<name>A0A0E4BL40_9BRAD</name>